<feature type="region of interest" description="Disordered" evidence="8">
    <location>
        <begin position="331"/>
        <end position="542"/>
    </location>
</feature>
<organism evidence="12">
    <name type="scientific">Leptosphaeria maculans (strain JN3 / isolate v23.1.3 / race Av1-4-5-6-7-8)</name>
    <name type="common">Blackleg fungus</name>
    <name type="synonym">Phoma lingam</name>
    <dbReference type="NCBI Taxonomy" id="985895"/>
    <lineage>
        <taxon>Eukaryota</taxon>
        <taxon>Fungi</taxon>
        <taxon>Dikarya</taxon>
        <taxon>Ascomycota</taxon>
        <taxon>Pezizomycotina</taxon>
        <taxon>Dothideomycetes</taxon>
        <taxon>Pleosporomycetidae</taxon>
        <taxon>Pleosporales</taxon>
        <taxon>Pleosporineae</taxon>
        <taxon>Leptosphaeriaceae</taxon>
        <taxon>Plenodomus</taxon>
        <taxon>Plenodomus lingam/Leptosphaeria maculans species complex</taxon>
    </lineage>
</organism>
<evidence type="ECO:0000256" key="8">
    <source>
        <dbReference type="SAM" id="MobiDB-lite"/>
    </source>
</evidence>
<dbReference type="VEuPathDB" id="FungiDB:LEMA_P068740.1"/>
<dbReference type="InParanoid" id="E4ZJT1"/>
<evidence type="ECO:0000256" key="2">
    <source>
        <dbReference type="ARBA" id="ARBA00022763"/>
    </source>
</evidence>
<evidence type="ECO:0000256" key="5">
    <source>
        <dbReference type="ARBA" id="ARBA00023242"/>
    </source>
</evidence>
<comment type="similarity">
    <text evidence="6">Belongs to the XRCC4-XLF family. XLF subfamily.</text>
</comment>
<comment type="subcellular location">
    <subcellularLocation>
        <location evidence="1">Nucleus</location>
    </subcellularLocation>
</comment>
<evidence type="ECO:0000256" key="1">
    <source>
        <dbReference type="ARBA" id="ARBA00004123"/>
    </source>
</evidence>
<dbReference type="GO" id="GO:0032807">
    <property type="term" value="C:DNA ligase IV complex"/>
    <property type="evidence" value="ECO:0007669"/>
    <property type="project" value="TreeGrafter"/>
</dbReference>
<dbReference type="PANTHER" id="PTHR32235">
    <property type="entry name" value="NON-HOMOLOGOUS END-JOINING FACTOR 1"/>
    <property type="match status" value="1"/>
</dbReference>
<dbReference type="EMBL" id="FP929072">
    <property type="protein sequence ID" value="CBX91366.1"/>
    <property type="molecule type" value="Genomic_DNA"/>
</dbReference>
<proteinExistence type="inferred from homology"/>
<evidence type="ECO:0000256" key="3">
    <source>
        <dbReference type="ARBA" id="ARBA00023125"/>
    </source>
</evidence>
<evidence type="ECO:0000256" key="7">
    <source>
        <dbReference type="ARBA" id="ARBA00044529"/>
    </source>
</evidence>
<feature type="domain" description="XLF-like N-terminal" evidence="9">
    <location>
        <begin position="4"/>
        <end position="125"/>
    </location>
</feature>
<feature type="region of interest" description="Disordered" evidence="8">
    <location>
        <begin position="280"/>
        <end position="318"/>
    </location>
</feature>
<evidence type="ECO:0000259" key="9">
    <source>
        <dbReference type="Pfam" id="PF09302"/>
    </source>
</evidence>
<dbReference type="eggNOG" id="ENOG502SCQK">
    <property type="taxonomic scope" value="Eukaryota"/>
</dbReference>
<keyword evidence="4" id="KW-0234">DNA repair</keyword>
<feature type="domain" description="XLF-like coiled-coil region" evidence="10">
    <location>
        <begin position="131"/>
        <end position="178"/>
    </location>
</feature>
<dbReference type="STRING" id="985895.E4ZJT1"/>
<dbReference type="CDD" id="cd22285">
    <property type="entry name" value="HD_XLF_N"/>
    <property type="match status" value="1"/>
</dbReference>
<dbReference type="Pfam" id="PF21928">
    <property type="entry name" value="XLF_CC"/>
    <property type="match status" value="1"/>
</dbReference>
<evidence type="ECO:0000313" key="12">
    <source>
        <dbReference type="Proteomes" id="UP000002668"/>
    </source>
</evidence>
<evidence type="ECO:0000313" key="11">
    <source>
        <dbReference type="EMBL" id="CBX91366.1"/>
    </source>
</evidence>
<dbReference type="InterPro" id="IPR053829">
    <property type="entry name" value="XLF-like_CC"/>
</dbReference>
<dbReference type="GeneID" id="13288582"/>
<name>E4ZJT1_LEPMJ</name>
<keyword evidence="12" id="KW-1185">Reference proteome</keyword>
<feature type="compositionally biased region" description="Polar residues" evidence="8">
    <location>
        <begin position="465"/>
        <end position="484"/>
    </location>
</feature>
<feature type="compositionally biased region" description="Low complexity" evidence="8">
    <location>
        <begin position="363"/>
        <end position="381"/>
    </location>
</feature>
<dbReference type="GO" id="GO:0045027">
    <property type="term" value="F:DNA end binding"/>
    <property type="evidence" value="ECO:0007669"/>
    <property type="project" value="TreeGrafter"/>
</dbReference>
<evidence type="ECO:0000259" key="10">
    <source>
        <dbReference type="Pfam" id="PF21928"/>
    </source>
</evidence>
<accession>E4ZJT1</accession>
<dbReference type="OMA" id="IKGVAPF"/>
<dbReference type="Proteomes" id="UP000002668">
    <property type="component" value="Genome"/>
</dbReference>
<dbReference type="Gene3D" id="2.170.210.10">
    <property type="entry name" value="DNA double-strand break repair and VJ recombination XRCC4, N-terminal"/>
    <property type="match status" value="1"/>
</dbReference>
<dbReference type="HOGENOM" id="CLU_502541_0_0_1"/>
<feature type="compositionally biased region" description="Acidic residues" evidence="8">
    <location>
        <begin position="331"/>
        <end position="344"/>
    </location>
</feature>
<dbReference type="Pfam" id="PF09302">
    <property type="entry name" value="XLF"/>
    <property type="match status" value="1"/>
</dbReference>
<dbReference type="OrthoDB" id="2155935at2759"/>
<dbReference type="GO" id="GO:0006303">
    <property type="term" value="P:double-strand break repair via nonhomologous end joining"/>
    <property type="evidence" value="ECO:0007669"/>
    <property type="project" value="TreeGrafter"/>
</dbReference>
<feature type="compositionally biased region" description="Polar residues" evidence="8">
    <location>
        <begin position="353"/>
        <end position="362"/>
    </location>
</feature>
<dbReference type="InterPro" id="IPR015381">
    <property type="entry name" value="XLF-like_N"/>
</dbReference>
<sequence length="542" mass="60616">MSCWRLLPLVVQSNDKPLPQLLVKPDFTLDSYKLYVTDLSNIWAEELGLEDIVGRASTEQTPIEVSKHDTTQLAILLDNIKKALTSSEDALCRITRSHGDGFTLHTSVALPKPLDSLKWKHHLEKRTSIILKNELILPLLVSSHIQHERISGLISTIYDKDKAINRLLDQYESSNLDLAAAFPSIGSLKAGRRTIKREQAVKHIPELQPFSEEPWREHTGQLKDSSVTTLGLFEEALVHSTPNVPRILKSEENGDAWWFEIPNTLAALEDTAMIKVEKSYTKESHENSTSISSDGETEDEFETHENFKKRNAPHSSDKAIEDAENLALLEDEDANTSTEDEDDLDVPRKSLHQRQNQSLGRQSKSPTVTSPSPAPSVESESLQQEPVRPKTELRTGATAKPTRKEICSPPEATSSSNPKLNILPSRESVPPFQMEIDSLAKTSPKKALNQFKIGGKAKRTENESSQRGTTSPRANRVRTTASPTVEPPSSSPRQASLNGNMTVPDIHEETPEEKAVRKRAELKRKKEEATRKQAGQRKKKRF</sequence>
<evidence type="ECO:0000256" key="6">
    <source>
        <dbReference type="ARBA" id="ARBA00025747"/>
    </source>
</evidence>
<protein>
    <recommendedName>
        <fullName evidence="7">Non-homologous end-joining factor 1</fullName>
    </recommendedName>
</protein>
<gene>
    <name evidence="11" type="ORF">LEMA_P068740.1</name>
</gene>
<reference evidence="12" key="1">
    <citation type="journal article" date="2011" name="Nat. Commun.">
        <title>Effector diversification within compartments of the Leptosphaeria maculans genome affected by Repeat-Induced Point mutations.</title>
        <authorList>
            <person name="Rouxel T."/>
            <person name="Grandaubert J."/>
            <person name="Hane J.K."/>
            <person name="Hoede C."/>
            <person name="van de Wouw A.P."/>
            <person name="Couloux A."/>
            <person name="Dominguez V."/>
            <person name="Anthouard V."/>
            <person name="Bally P."/>
            <person name="Bourras S."/>
            <person name="Cozijnsen A.J."/>
            <person name="Ciuffetti L.M."/>
            <person name="Degrave A."/>
            <person name="Dilmaghani A."/>
            <person name="Duret L."/>
            <person name="Fudal I."/>
            <person name="Goodwin S.B."/>
            <person name="Gout L."/>
            <person name="Glaser N."/>
            <person name="Linglin J."/>
            <person name="Kema G.H.J."/>
            <person name="Lapalu N."/>
            <person name="Lawrence C.B."/>
            <person name="May K."/>
            <person name="Meyer M."/>
            <person name="Ollivier B."/>
            <person name="Poulain J."/>
            <person name="Schoch C.L."/>
            <person name="Simon A."/>
            <person name="Spatafora J.W."/>
            <person name="Stachowiak A."/>
            <person name="Turgeon B.G."/>
            <person name="Tyler B.M."/>
            <person name="Vincent D."/>
            <person name="Weissenbach J."/>
            <person name="Amselem J."/>
            <person name="Quesneville H."/>
            <person name="Oliver R.P."/>
            <person name="Wincker P."/>
            <person name="Balesdent M.-H."/>
            <person name="Howlett B.J."/>
        </authorList>
    </citation>
    <scope>NUCLEOTIDE SEQUENCE [LARGE SCALE GENOMIC DNA]</scope>
    <source>
        <strain evidence="12">JN3 / isolate v23.1.3 / race Av1-4-5-6-7-8</strain>
    </source>
</reference>
<feature type="compositionally biased region" description="Basic and acidic residues" evidence="8">
    <location>
        <begin position="505"/>
        <end position="531"/>
    </location>
</feature>
<dbReference type="PANTHER" id="PTHR32235:SF1">
    <property type="entry name" value="NON-HOMOLOGOUS END-JOINING FACTOR 1"/>
    <property type="match status" value="1"/>
</dbReference>
<dbReference type="AlphaFoldDB" id="E4ZJT1"/>
<dbReference type="InterPro" id="IPR052287">
    <property type="entry name" value="NHEJ_factor"/>
</dbReference>
<evidence type="ECO:0000256" key="4">
    <source>
        <dbReference type="ARBA" id="ARBA00023204"/>
    </source>
</evidence>
<dbReference type="InterPro" id="IPR038051">
    <property type="entry name" value="XRCC4-like_N_sf"/>
</dbReference>
<keyword evidence="3" id="KW-0238">DNA-binding</keyword>
<keyword evidence="5" id="KW-0539">Nucleus</keyword>
<keyword evidence="2" id="KW-0227">DNA damage</keyword>
<feature type="compositionally biased region" description="Polar residues" evidence="8">
    <location>
        <begin position="491"/>
        <end position="501"/>
    </location>
</feature>